<dbReference type="PANTHER" id="PTHR21661">
    <property type="entry name" value="EPOXIDE HYDROLASE 1-RELATED"/>
    <property type="match status" value="1"/>
</dbReference>
<feature type="domain" description="AB hydrolase-1" evidence="3">
    <location>
        <begin position="13"/>
        <end position="90"/>
    </location>
</feature>
<evidence type="ECO:0000259" key="3">
    <source>
        <dbReference type="Pfam" id="PF00561"/>
    </source>
</evidence>
<reference evidence="5" key="1">
    <citation type="submission" date="2022-11" db="UniProtKB">
        <authorList>
            <consortium name="WormBaseParasite"/>
        </authorList>
    </citation>
    <scope>IDENTIFICATION</scope>
</reference>
<evidence type="ECO:0000256" key="1">
    <source>
        <dbReference type="ARBA" id="ARBA00010088"/>
    </source>
</evidence>
<evidence type="ECO:0000256" key="2">
    <source>
        <dbReference type="ARBA" id="ARBA00022801"/>
    </source>
</evidence>
<evidence type="ECO:0000313" key="4">
    <source>
        <dbReference type="Proteomes" id="UP000887561"/>
    </source>
</evidence>
<dbReference type="SUPFAM" id="SSF53474">
    <property type="entry name" value="alpha/beta-Hydrolases"/>
    <property type="match status" value="1"/>
</dbReference>
<dbReference type="Gene3D" id="3.40.50.1820">
    <property type="entry name" value="alpha/beta hydrolase"/>
    <property type="match status" value="2"/>
</dbReference>
<dbReference type="GO" id="GO:0004301">
    <property type="term" value="F:epoxide hydrolase activity"/>
    <property type="evidence" value="ECO:0007669"/>
    <property type="project" value="TreeGrafter"/>
</dbReference>
<dbReference type="Proteomes" id="UP000887561">
    <property type="component" value="Unplaced"/>
</dbReference>
<dbReference type="InterPro" id="IPR029058">
    <property type="entry name" value="AB_hydrolase_fold"/>
</dbReference>
<dbReference type="PRINTS" id="PR00412">
    <property type="entry name" value="EPOXHYDRLASE"/>
</dbReference>
<dbReference type="InterPro" id="IPR000639">
    <property type="entry name" value="Epox_hydrolase-like"/>
</dbReference>
<protein>
    <submittedName>
        <fullName evidence="5">AB hydrolase-1 domain-containing protein</fullName>
    </submittedName>
</protein>
<evidence type="ECO:0000313" key="5">
    <source>
        <dbReference type="WBParaSite" id="scaffold1370_cov220.g2982"/>
    </source>
</evidence>
<organism evidence="4 5">
    <name type="scientific">Meloidogyne javanica</name>
    <name type="common">Root-knot nematode worm</name>
    <dbReference type="NCBI Taxonomy" id="6303"/>
    <lineage>
        <taxon>Eukaryota</taxon>
        <taxon>Metazoa</taxon>
        <taxon>Ecdysozoa</taxon>
        <taxon>Nematoda</taxon>
        <taxon>Chromadorea</taxon>
        <taxon>Rhabditida</taxon>
        <taxon>Tylenchina</taxon>
        <taxon>Tylenchomorpha</taxon>
        <taxon>Tylenchoidea</taxon>
        <taxon>Meloidogynidae</taxon>
        <taxon>Meloidogyninae</taxon>
        <taxon>Meloidogyne</taxon>
        <taxon>Meloidogyne incognita group</taxon>
    </lineage>
</organism>
<comment type="similarity">
    <text evidence="1">Belongs to the peptidase S33 family.</text>
</comment>
<keyword evidence="2" id="KW-0378">Hydrolase</keyword>
<keyword evidence="4" id="KW-1185">Reference proteome</keyword>
<sequence>MLTDPKSHSLDFDIAFEIIAPSIPGYGFSEQPHKKGFDSIATARIFNHLMTERLGFKQYLAQGGDWGSLIVSTLGRYYSTNLIGIHINMAFISPFDSCKHFILSLIGCYKPEWATKPDTVENFLSKNIFNSKYVNIPTAYAAFPYDIGGATPKELIQLNYNLTQMTIFSDGGHFAAFEMPKELANDILNFGLKF</sequence>
<proteinExistence type="inferred from homology"/>
<name>A0A915LKP0_MELJA</name>
<dbReference type="WBParaSite" id="scaffold1370_cov220.g2982">
    <property type="protein sequence ID" value="scaffold1370_cov220.g2982"/>
    <property type="gene ID" value="scaffold1370_cov220.g2982"/>
</dbReference>
<dbReference type="PANTHER" id="PTHR21661:SF35">
    <property type="entry name" value="EPOXIDE HYDROLASE"/>
    <property type="match status" value="1"/>
</dbReference>
<dbReference type="GO" id="GO:0097176">
    <property type="term" value="P:epoxide metabolic process"/>
    <property type="evidence" value="ECO:0007669"/>
    <property type="project" value="TreeGrafter"/>
</dbReference>
<accession>A0A915LKP0</accession>
<dbReference type="Pfam" id="PF00561">
    <property type="entry name" value="Abhydrolase_1"/>
    <property type="match status" value="1"/>
</dbReference>
<dbReference type="AlphaFoldDB" id="A0A915LKP0"/>
<dbReference type="InterPro" id="IPR000073">
    <property type="entry name" value="AB_hydrolase_1"/>
</dbReference>